<gene>
    <name evidence="2" type="ORF">CDD81_3749</name>
</gene>
<organism evidence="2 3">
    <name type="scientific">Ophiocordyceps australis</name>
    <dbReference type="NCBI Taxonomy" id="1399860"/>
    <lineage>
        <taxon>Eukaryota</taxon>
        <taxon>Fungi</taxon>
        <taxon>Dikarya</taxon>
        <taxon>Ascomycota</taxon>
        <taxon>Pezizomycotina</taxon>
        <taxon>Sordariomycetes</taxon>
        <taxon>Hypocreomycetidae</taxon>
        <taxon>Hypocreales</taxon>
        <taxon>Ophiocordycipitaceae</taxon>
        <taxon>Ophiocordyceps</taxon>
    </lineage>
</organism>
<feature type="compositionally biased region" description="Basic residues" evidence="1">
    <location>
        <begin position="67"/>
        <end position="76"/>
    </location>
</feature>
<sequence length="314" mass="35094">MSSANDQNNASSTGYYGTGPLEMSGRYPVIRSPREQISAPINEHAVPEPALPEQAVPEQVANEQIGHKRKAHHSSRHARENKYARVIAAMKVGDSSDETVGEATAGSGDTDFTEFDSDMNSYLDHEMEPEMDEVASTSNDSDFDQRSVLDASQDDPFYVNIYDEEDYDQRMPHHTYPHQQFAWPDMRLGAHVEFFYDGTKALQNGMFGDCDWVVMAKTTDSSVLNRWLETQSNVLGATGELIPLFMIRRKWCLENGIEPPNDDGIEPPNNYGTQPYGNNGTQEPNSCAQPSNNNGVHEDGDFHWETSNTTENGF</sequence>
<name>A0A2C5YCB2_9HYPO</name>
<dbReference type="Proteomes" id="UP000226192">
    <property type="component" value="Unassembled WGS sequence"/>
</dbReference>
<evidence type="ECO:0000313" key="3">
    <source>
        <dbReference type="Proteomes" id="UP000226192"/>
    </source>
</evidence>
<keyword evidence="3" id="KW-1185">Reference proteome</keyword>
<proteinExistence type="predicted"/>
<accession>A0A2C5YCB2</accession>
<dbReference type="AlphaFoldDB" id="A0A2C5YCB2"/>
<dbReference type="OrthoDB" id="10310693at2759"/>
<dbReference type="EMBL" id="NJET01000024">
    <property type="protein sequence ID" value="PHH64892.1"/>
    <property type="molecule type" value="Genomic_DNA"/>
</dbReference>
<protein>
    <submittedName>
        <fullName evidence="2">Uncharacterized protein</fullName>
    </submittedName>
</protein>
<feature type="compositionally biased region" description="Polar residues" evidence="1">
    <location>
        <begin position="1"/>
        <end position="15"/>
    </location>
</feature>
<feature type="compositionally biased region" description="Polar residues" evidence="1">
    <location>
        <begin position="305"/>
        <end position="314"/>
    </location>
</feature>
<feature type="compositionally biased region" description="Polar residues" evidence="1">
    <location>
        <begin position="270"/>
        <end position="295"/>
    </location>
</feature>
<feature type="region of interest" description="Disordered" evidence="1">
    <location>
        <begin position="259"/>
        <end position="314"/>
    </location>
</feature>
<reference evidence="2 3" key="1">
    <citation type="submission" date="2017-06" db="EMBL/GenBank/DDBJ databases">
        <title>Ant-infecting Ophiocordyceps genomes reveal a high diversity of potential behavioral manipulation genes and a possible major role for enterotoxins.</title>
        <authorList>
            <person name="De Bekker C."/>
            <person name="Evans H.C."/>
            <person name="Brachmann A."/>
            <person name="Hughes D.P."/>
        </authorList>
    </citation>
    <scope>NUCLEOTIDE SEQUENCE [LARGE SCALE GENOMIC DNA]</scope>
    <source>
        <strain evidence="2 3">Map64</strain>
    </source>
</reference>
<evidence type="ECO:0000313" key="2">
    <source>
        <dbReference type="EMBL" id="PHH64892.1"/>
    </source>
</evidence>
<feature type="region of interest" description="Disordered" evidence="1">
    <location>
        <begin position="1"/>
        <end position="79"/>
    </location>
</feature>
<comment type="caution">
    <text evidence="2">The sequence shown here is derived from an EMBL/GenBank/DDBJ whole genome shotgun (WGS) entry which is preliminary data.</text>
</comment>
<evidence type="ECO:0000256" key="1">
    <source>
        <dbReference type="SAM" id="MobiDB-lite"/>
    </source>
</evidence>
<feature type="region of interest" description="Disordered" evidence="1">
    <location>
        <begin position="95"/>
        <end position="115"/>
    </location>
</feature>